<feature type="transmembrane region" description="Helical" evidence="1">
    <location>
        <begin position="12"/>
        <end position="30"/>
    </location>
</feature>
<accession>A0A1G1VUL2</accession>
<sequence length="112" mass="12995">MPTIRRRNFLPALFFALLFWGVVGFFIFFVDPELVRDWLFHGTYLPFFLSLWLALFLTASLLFAHTRRGFLLSFGVIVFLALRVLGLGHLLNAILLFSFLVFFELALSARPH</sequence>
<dbReference type="Proteomes" id="UP000179233">
    <property type="component" value="Unassembled WGS sequence"/>
</dbReference>
<name>A0A1G1VUL2_9BACT</name>
<dbReference type="EMBL" id="MHCJ01000001">
    <property type="protein sequence ID" value="OGY19103.1"/>
    <property type="molecule type" value="Genomic_DNA"/>
</dbReference>
<evidence type="ECO:0000256" key="1">
    <source>
        <dbReference type="SAM" id="Phobius"/>
    </source>
</evidence>
<protein>
    <submittedName>
        <fullName evidence="2">Uncharacterized protein</fullName>
    </submittedName>
</protein>
<proteinExistence type="predicted"/>
<evidence type="ECO:0000313" key="3">
    <source>
        <dbReference type="Proteomes" id="UP000179233"/>
    </source>
</evidence>
<keyword evidence="1" id="KW-1133">Transmembrane helix</keyword>
<organism evidence="2 3">
    <name type="scientific">Candidatus Chisholmbacteria bacterium RIFCSPHIGHO2_01_FULL_52_32</name>
    <dbReference type="NCBI Taxonomy" id="1797591"/>
    <lineage>
        <taxon>Bacteria</taxon>
        <taxon>Candidatus Chisholmiibacteriota</taxon>
    </lineage>
</organism>
<comment type="caution">
    <text evidence="2">The sequence shown here is derived from an EMBL/GenBank/DDBJ whole genome shotgun (WGS) entry which is preliminary data.</text>
</comment>
<reference evidence="2 3" key="1">
    <citation type="journal article" date="2016" name="Nat. Commun.">
        <title>Thousands of microbial genomes shed light on interconnected biogeochemical processes in an aquifer system.</title>
        <authorList>
            <person name="Anantharaman K."/>
            <person name="Brown C.T."/>
            <person name="Hug L.A."/>
            <person name="Sharon I."/>
            <person name="Castelle C.J."/>
            <person name="Probst A.J."/>
            <person name="Thomas B.C."/>
            <person name="Singh A."/>
            <person name="Wilkins M.J."/>
            <person name="Karaoz U."/>
            <person name="Brodie E.L."/>
            <person name="Williams K.H."/>
            <person name="Hubbard S.S."/>
            <person name="Banfield J.F."/>
        </authorList>
    </citation>
    <scope>NUCLEOTIDE SEQUENCE [LARGE SCALE GENOMIC DNA]</scope>
</reference>
<gene>
    <name evidence="2" type="ORF">A2786_06220</name>
</gene>
<feature type="transmembrane region" description="Helical" evidence="1">
    <location>
        <begin position="70"/>
        <end position="103"/>
    </location>
</feature>
<evidence type="ECO:0000313" key="2">
    <source>
        <dbReference type="EMBL" id="OGY19103.1"/>
    </source>
</evidence>
<keyword evidence="1" id="KW-0812">Transmembrane</keyword>
<keyword evidence="1" id="KW-0472">Membrane</keyword>
<dbReference type="AlphaFoldDB" id="A0A1G1VUL2"/>
<feature type="transmembrane region" description="Helical" evidence="1">
    <location>
        <begin position="42"/>
        <end position="63"/>
    </location>
</feature>